<evidence type="ECO:0000259" key="10">
    <source>
        <dbReference type="Pfam" id="PF11838"/>
    </source>
</evidence>
<keyword evidence="6" id="KW-0378">Hydrolase</keyword>
<sequence length="849" mass="92941">MSRAGSLDTVNSDPYRLPRSVLPRHYAVTLDPDLGEARFGGTISISVEVTEGVDQILLNAIELDIIAVSVNGADAPFLLDEDLQRLLIDTPTPAGAATIDIAFTGILNDKLQGFYRSTYVGADGTEHVIACSQMQTTDCRRAFPCFDEPDFKATFGVTLVVDDGITAISNGPETSRTQRPDGRWLVTFEDTISMSTYLVAFVVGQLEITEAVDVLGTPLRIVHVPGKGHLTSFALDVGAVALEWFQGYYGIPYPGKKVDMVALPDFAAGAMENLGCITYRESLLLVDPATSTLSEQQVVADVVSHELAHMWFGDLVTMRWWNGIWLNEAFATFMEVMAVEVFKPGWTRWTTFSLERTDAFEVDSLDSTRTVEFAVQAPAECAGMFDVLTYQKGGALLRMLQQYMGEERFRQGVNHYLRVHSYSNTETSDLWDSLESITIADGGNEPVRQLMDSWIWQAGFPLVSATLTGTALVLRQERFSFSPESSDPTIFMIPVAVRVGDDTHMVLLDGAEARLELADTSAPIVVNAGGHGFFRVAYDGTLRSRLTAHALGDLSTVERYNLVDDASAASVAGRLSAADLLAFLHGFSAERELAVWQVITAALQRLDRVIGASARVPFQRQVMALVRPALTALGLAPVAAESTLQAKLRGLLVTTAAVLGADADIRQHCRSLLVGETDGVDPELLAAATTVVASIGDGADFDAFVEKFRHAATPQEQLRSLYALAEFDDADLIRRACEFAFSGEVRSQNAPYLLSRCIANRSHGELAWTIVRKNWDIANARFPEPSIIRMIDPVKLLDRPSTLADVQGFFSEHPVEQSASTLAQVLERQRVNAAFREREHDTLTKMLLA</sequence>
<dbReference type="CDD" id="cd09601">
    <property type="entry name" value="M1_APN-Q_like"/>
    <property type="match status" value="1"/>
</dbReference>
<feature type="domain" description="Peptidase M1 membrane alanine aminopeptidase" evidence="9">
    <location>
        <begin position="233"/>
        <end position="454"/>
    </location>
</feature>
<proteinExistence type="inferred from homology"/>
<keyword evidence="3" id="KW-0031">Aminopeptidase</keyword>
<dbReference type="InterPro" id="IPR001930">
    <property type="entry name" value="Peptidase_M1"/>
</dbReference>
<evidence type="ECO:0000256" key="2">
    <source>
        <dbReference type="ARBA" id="ARBA00010136"/>
    </source>
</evidence>
<dbReference type="InterPro" id="IPR050344">
    <property type="entry name" value="Peptidase_M1_aminopeptidases"/>
</dbReference>
<dbReference type="PRINTS" id="PR00756">
    <property type="entry name" value="ALADIPTASE"/>
</dbReference>
<dbReference type="Pfam" id="PF17900">
    <property type="entry name" value="Peptidase_M1_N"/>
    <property type="match status" value="1"/>
</dbReference>
<dbReference type="Gene3D" id="2.60.40.1730">
    <property type="entry name" value="tricorn interacting facor f3 domain"/>
    <property type="match status" value="1"/>
</dbReference>
<dbReference type="SUPFAM" id="SSF63737">
    <property type="entry name" value="Leukotriene A4 hydrolase N-terminal domain"/>
    <property type="match status" value="1"/>
</dbReference>
<keyword evidence="7" id="KW-0862">Zinc</keyword>
<reference evidence="12" key="1">
    <citation type="submission" date="2020-05" db="EMBL/GenBank/DDBJ databases">
        <authorList>
            <person name="Chiriac C."/>
            <person name="Salcher M."/>
            <person name="Ghai R."/>
            <person name="Kavagutti S V."/>
        </authorList>
    </citation>
    <scope>NUCLEOTIDE SEQUENCE</scope>
</reference>
<feature type="domain" description="ERAP1-like C-terminal" evidence="10">
    <location>
        <begin position="524"/>
        <end position="830"/>
    </location>
</feature>
<dbReference type="Gene3D" id="1.10.390.10">
    <property type="entry name" value="Neutral Protease Domain 2"/>
    <property type="match status" value="1"/>
</dbReference>
<dbReference type="GO" id="GO:0006508">
    <property type="term" value="P:proteolysis"/>
    <property type="evidence" value="ECO:0007669"/>
    <property type="project" value="UniProtKB-KW"/>
</dbReference>
<dbReference type="Pfam" id="PF11838">
    <property type="entry name" value="ERAP1_C"/>
    <property type="match status" value="1"/>
</dbReference>
<dbReference type="PANTHER" id="PTHR11533:SF174">
    <property type="entry name" value="PUROMYCIN-SENSITIVE AMINOPEPTIDASE-RELATED"/>
    <property type="match status" value="1"/>
</dbReference>
<dbReference type="GO" id="GO:0005737">
    <property type="term" value="C:cytoplasm"/>
    <property type="evidence" value="ECO:0007669"/>
    <property type="project" value="TreeGrafter"/>
</dbReference>
<dbReference type="GO" id="GO:0008270">
    <property type="term" value="F:zinc ion binding"/>
    <property type="evidence" value="ECO:0007669"/>
    <property type="project" value="InterPro"/>
</dbReference>
<dbReference type="InterPro" id="IPR027268">
    <property type="entry name" value="Peptidase_M4/M1_CTD_sf"/>
</dbReference>
<accession>A0A6J7DG74</accession>
<organism evidence="12">
    <name type="scientific">freshwater metagenome</name>
    <dbReference type="NCBI Taxonomy" id="449393"/>
    <lineage>
        <taxon>unclassified sequences</taxon>
        <taxon>metagenomes</taxon>
        <taxon>ecological metagenomes</taxon>
    </lineage>
</organism>
<dbReference type="InterPro" id="IPR024571">
    <property type="entry name" value="ERAP1-like_C_dom"/>
</dbReference>
<evidence type="ECO:0000256" key="8">
    <source>
        <dbReference type="ARBA" id="ARBA00023049"/>
    </source>
</evidence>
<dbReference type="InterPro" id="IPR034016">
    <property type="entry name" value="M1_APN-typ"/>
</dbReference>
<dbReference type="Gene3D" id="2.60.40.1910">
    <property type="match status" value="1"/>
</dbReference>
<keyword evidence="8" id="KW-0482">Metalloprotease</keyword>
<dbReference type="GO" id="GO:0005615">
    <property type="term" value="C:extracellular space"/>
    <property type="evidence" value="ECO:0007669"/>
    <property type="project" value="TreeGrafter"/>
</dbReference>
<evidence type="ECO:0000313" key="12">
    <source>
        <dbReference type="EMBL" id="CAB4867875.1"/>
    </source>
</evidence>
<feature type="domain" description="Aminopeptidase N-like N-terminal" evidence="11">
    <location>
        <begin position="23"/>
        <end position="198"/>
    </location>
</feature>
<dbReference type="Pfam" id="PF01433">
    <property type="entry name" value="Peptidase_M1"/>
    <property type="match status" value="1"/>
</dbReference>
<keyword evidence="5" id="KW-0479">Metal-binding</keyword>
<evidence type="ECO:0000256" key="6">
    <source>
        <dbReference type="ARBA" id="ARBA00022801"/>
    </source>
</evidence>
<comment type="cofactor">
    <cofactor evidence="1">
        <name>Zn(2+)</name>
        <dbReference type="ChEBI" id="CHEBI:29105"/>
    </cofactor>
</comment>
<dbReference type="SUPFAM" id="SSF55486">
    <property type="entry name" value="Metalloproteases ('zincins'), catalytic domain"/>
    <property type="match status" value="1"/>
</dbReference>
<gene>
    <name evidence="12" type="ORF">UFOPK3376_00645</name>
</gene>
<dbReference type="GO" id="GO:0016020">
    <property type="term" value="C:membrane"/>
    <property type="evidence" value="ECO:0007669"/>
    <property type="project" value="TreeGrafter"/>
</dbReference>
<evidence type="ECO:0000256" key="7">
    <source>
        <dbReference type="ARBA" id="ARBA00022833"/>
    </source>
</evidence>
<evidence type="ECO:0000256" key="3">
    <source>
        <dbReference type="ARBA" id="ARBA00022438"/>
    </source>
</evidence>
<dbReference type="GO" id="GO:0043171">
    <property type="term" value="P:peptide catabolic process"/>
    <property type="evidence" value="ECO:0007669"/>
    <property type="project" value="TreeGrafter"/>
</dbReference>
<evidence type="ECO:0000259" key="11">
    <source>
        <dbReference type="Pfam" id="PF17900"/>
    </source>
</evidence>
<comment type="similarity">
    <text evidence="2">Belongs to the peptidase M1 family.</text>
</comment>
<name>A0A6J7DG74_9ZZZZ</name>
<dbReference type="FunFam" id="1.10.390.10:FF:000006">
    <property type="entry name" value="Puromycin-sensitive aminopeptidase"/>
    <property type="match status" value="1"/>
</dbReference>
<dbReference type="AlphaFoldDB" id="A0A6J7DG74"/>
<keyword evidence="4" id="KW-0645">Protease</keyword>
<dbReference type="InterPro" id="IPR045357">
    <property type="entry name" value="Aminopeptidase_N-like_N"/>
</dbReference>
<dbReference type="PANTHER" id="PTHR11533">
    <property type="entry name" value="PROTEASE M1 ZINC METALLOPROTEASE"/>
    <property type="match status" value="1"/>
</dbReference>
<evidence type="ECO:0000259" key="9">
    <source>
        <dbReference type="Pfam" id="PF01433"/>
    </source>
</evidence>
<protein>
    <submittedName>
        <fullName evidence="12">Unannotated protein</fullName>
    </submittedName>
</protein>
<evidence type="ECO:0000256" key="4">
    <source>
        <dbReference type="ARBA" id="ARBA00022670"/>
    </source>
</evidence>
<evidence type="ECO:0000256" key="1">
    <source>
        <dbReference type="ARBA" id="ARBA00001947"/>
    </source>
</evidence>
<dbReference type="Gene3D" id="1.25.50.20">
    <property type="match status" value="1"/>
</dbReference>
<evidence type="ECO:0000256" key="5">
    <source>
        <dbReference type="ARBA" id="ARBA00022723"/>
    </source>
</evidence>
<dbReference type="GO" id="GO:0070006">
    <property type="term" value="F:metalloaminopeptidase activity"/>
    <property type="evidence" value="ECO:0007669"/>
    <property type="project" value="TreeGrafter"/>
</dbReference>
<dbReference type="InterPro" id="IPR042097">
    <property type="entry name" value="Aminopeptidase_N-like_N_sf"/>
</dbReference>
<dbReference type="InterPro" id="IPR014782">
    <property type="entry name" value="Peptidase_M1_dom"/>
</dbReference>
<dbReference type="EMBL" id="CAFBLP010000011">
    <property type="protein sequence ID" value="CAB4867875.1"/>
    <property type="molecule type" value="Genomic_DNA"/>
</dbReference>
<dbReference type="GO" id="GO:0042277">
    <property type="term" value="F:peptide binding"/>
    <property type="evidence" value="ECO:0007669"/>
    <property type="project" value="TreeGrafter"/>
</dbReference>